<name>E3HUZ5_ACHXA</name>
<keyword evidence="1" id="KW-1133">Transmembrane helix</keyword>
<accession>E3HUZ5</accession>
<keyword evidence="1" id="KW-0472">Membrane</keyword>
<dbReference type="AlphaFoldDB" id="E3HUZ5"/>
<feature type="transmembrane region" description="Helical" evidence="1">
    <location>
        <begin position="100"/>
        <end position="117"/>
    </location>
</feature>
<sequence length="248" mass="26147">MSSKPGARRFLAATADTIRQQGRAMLAAAPWSLAVFTLSLPFALLIANLFPYGGWLFLALALINLIALARMTFAWHCVVALPASPGVAAARGGTAQARHLALLGVLVIAATAVARATGDLPYVIYMVLGGSNDNLFWGALFASLALIWAPVLYALAVYGLGLPRAAVTGEYGFRGTRGAMPYKRWPLMLALLLLVAVAGHAGSSLRMLAYDYTATGLAQSAASVLLCIPITFAVATMYAVAYRDSVKR</sequence>
<organism evidence="2 3">
    <name type="scientific">Achromobacter xylosoxidans (strain A8)</name>
    <dbReference type="NCBI Taxonomy" id="762376"/>
    <lineage>
        <taxon>Bacteria</taxon>
        <taxon>Pseudomonadati</taxon>
        <taxon>Pseudomonadota</taxon>
        <taxon>Betaproteobacteria</taxon>
        <taxon>Burkholderiales</taxon>
        <taxon>Alcaligenaceae</taxon>
        <taxon>Achromobacter</taxon>
    </lineage>
</organism>
<evidence type="ECO:0000313" key="2">
    <source>
        <dbReference type="EMBL" id="ADP16260.1"/>
    </source>
</evidence>
<feature type="transmembrane region" description="Helical" evidence="1">
    <location>
        <begin position="221"/>
        <end position="242"/>
    </location>
</feature>
<dbReference type="STRING" id="762376.AXYL_02940"/>
<dbReference type="KEGG" id="axy:AXYL_02940"/>
<gene>
    <name evidence="2" type="ordered locus">AXYL_02940</name>
</gene>
<dbReference type="HOGENOM" id="CLU_1118269_0_0_4"/>
<feature type="transmembrane region" description="Helical" evidence="1">
    <location>
        <begin position="182"/>
        <end position="201"/>
    </location>
</feature>
<protein>
    <submittedName>
        <fullName evidence="2">Putative membrane protein 34</fullName>
    </submittedName>
</protein>
<proteinExistence type="predicted"/>
<evidence type="ECO:0000256" key="1">
    <source>
        <dbReference type="SAM" id="Phobius"/>
    </source>
</evidence>
<dbReference type="RefSeq" id="WP_013393575.1">
    <property type="nucleotide sequence ID" value="NC_014640.1"/>
</dbReference>
<reference evidence="2 3" key="1">
    <citation type="journal article" date="2011" name="J. Bacteriol.">
        <title>Complete genome sequence of the haloaromatic acid-degrading bacterium Achromobacter xylosoxidans A8.</title>
        <authorList>
            <person name="Strnad H."/>
            <person name="Ridl J."/>
            <person name="Paces J."/>
            <person name="Kolar M."/>
            <person name="Vlcek C."/>
            <person name="Paces V."/>
        </authorList>
    </citation>
    <scope>NUCLEOTIDE SEQUENCE [LARGE SCALE GENOMIC DNA]</scope>
    <source>
        <strain evidence="2 3">A8</strain>
    </source>
</reference>
<dbReference type="Proteomes" id="UP000006876">
    <property type="component" value="Chromosome"/>
</dbReference>
<dbReference type="EMBL" id="CP002287">
    <property type="protein sequence ID" value="ADP16260.1"/>
    <property type="molecule type" value="Genomic_DNA"/>
</dbReference>
<feature type="transmembrane region" description="Helical" evidence="1">
    <location>
        <begin position="28"/>
        <end position="50"/>
    </location>
</feature>
<feature type="transmembrane region" description="Helical" evidence="1">
    <location>
        <begin position="137"/>
        <end position="161"/>
    </location>
</feature>
<feature type="transmembrane region" description="Helical" evidence="1">
    <location>
        <begin position="56"/>
        <end position="79"/>
    </location>
</feature>
<keyword evidence="1" id="KW-0812">Transmembrane</keyword>
<evidence type="ECO:0000313" key="3">
    <source>
        <dbReference type="Proteomes" id="UP000006876"/>
    </source>
</evidence>